<gene>
    <name evidence="1" type="ORF">HUJ06_027429</name>
</gene>
<keyword evidence="2" id="KW-1185">Reference proteome</keyword>
<evidence type="ECO:0000313" key="1">
    <source>
        <dbReference type="EMBL" id="DAD25960.1"/>
    </source>
</evidence>
<name>A0A822Y016_NELNU</name>
<proteinExistence type="predicted"/>
<protein>
    <submittedName>
        <fullName evidence="1">Uncharacterized protein</fullName>
    </submittedName>
</protein>
<dbReference type="EMBL" id="DUZY01000002">
    <property type="protein sequence ID" value="DAD25960.1"/>
    <property type="molecule type" value="Genomic_DNA"/>
</dbReference>
<dbReference type="Proteomes" id="UP000607653">
    <property type="component" value="Unassembled WGS sequence"/>
</dbReference>
<organism evidence="1 2">
    <name type="scientific">Nelumbo nucifera</name>
    <name type="common">Sacred lotus</name>
    <dbReference type="NCBI Taxonomy" id="4432"/>
    <lineage>
        <taxon>Eukaryota</taxon>
        <taxon>Viridiplantae</taxon>
        <taxon>Streptophyta</taxon>
        <taxon>Embryophyta</taxon>
        <taxon>Tracheophyta</taxon>
        <taxon>Spermatophyta</taxon>
        <taxon>Magnoliopsida</taxon>
        <taxon>Proteales</taxon>
        <taxon>Nelumbonaceae</taxon>
        <taxon>Nelumbo</taxon>
    </lineage>
</organism>
<evidence type="ECO:0000313" key="2">
    <source>
        <dbReference type="Proteomes" id="UP000607653"/>
    </source>
</evidence>
<comment type="caution">
    <text evidence="1">The sequence shown here is derived from an EMBL/GenBank/DDBJ whole genome shotgun (WGS) entry which is preliminary data.</text>
</comment>
<accession>A0A822Y016</accession>
<dbReference type="AlphaFoldDB" id="A0A822Y016"/>
<sequence>MTDSATWRFSAIMVSDKEWRGVEGRLEREGDGDESLEEEKKTVRIPFLGINNIDSIVFRSCGEY</sequence>
<reference evidence="1 2" key="1">
    <citation type="journal article" date="2020" name="Mol. Biol. Evol.">
        <title>Distinct Expression and Methylation Patterns for Genes with Different Fates following a Single Whole-Genome Duplication in Flowering Plants.</title>
        <authorList>
            <person name="Shi T."/>
            <person name="Rahmani R.S."/>
            <person name="Gugger P.F."/>
            <person name="Wang M."/>
            <person name="Li H."/>
            <person name="Zhang Y."/>
            <person name="Li Z."/>
            <person name="Wang Q."/>
            <person name="Van de Peer Y."/>
            <person name="Marchal K."/>
            <person name="Chen J."/>
        </authorList>
    </citation>
    <scope>NUCLEOTIDE SEQUENCE [LARGE SCALE GENOMIC DNA]</scope>
    <source>
        <tissue evidence="1">Leaf</tissue>
    </source>
</reference>